<reference evidence="2" key="2">
    <citation type="submission" date="2022-04" db="EMBL/GenBank/DDBJ databases">
        <authorList>
            <person name="Bromfield E.S.P."/>
            <person name="Cloutier S."/>
        </authorList>
    </citation>
    <scope>NUCLEOTIDE SEQUENCE</scope>
    <source>
        <strain evidence="2">1S5</strain>
        <plasmid evidence="2">pBb1S5b</plasmid>
    </source>
</reference>
<proteinExistence type="predicted"/>
<protein>
    <submittedName>
        <fullName evidence="2">Uncharacterized protein</fullName>
    </submittedName>
</protein>
<keyword evidence="2" id="KW-0614">Plasmid</keyword>
<gene>
    <name evidence="2" type="ORF">HAP41_0000049560</name>
</gene>
<reference evidence="2" key="1">
    <citation type="journal article" date="2017" name="Syst. Appl. Microbiol.">
        <title>Soybeans inoculated with root zone soils of Canadian native legumes harbour diverse and novel Bradyrhizobium spp. that possess agricultural potential.</title>
        <authorList>
            <person name="Bromfield E.S.P."/>
            <person name="Cloutier S."/>
            <person name="Tambong J.T."/>
            <person name="Tran Thi T.V."/>
        </authorList>
    </citation>
    <scope>NUCLEOTIDE SEQUENCE</scope>
    <source>
        <strain evidence="2">1S5</strain>
    </source>
</reference>
<dbReference type="RefSeq" id="WP_166107182.1">
    <property type="nucleotide sequence ID" value="NZ_CP096253.1"/>
</dbReference>
<sequence length="94" mass="10498">MTLMVTSRHLSGFDASRFQQQIGERLDQTFGIGAQRVLGNPKTQIQTQLHRLAILAFSPHVLSPSSKKDGIVRPTPESRPEASEQQQIRSAPQY</sequence>
<evidence type="ECO:0000313" key="3">
    <source>
        <dbReference type="Proteomes" id="UP000551709"/>
    </source>
</evidence>
<accession>A0A8T5VWI4</accession>
<feature type="compositionally biased region" description="Basic and acidic residues" evidence="1">
    <location>
        <begin position="66"/>
        <end position="82"/>
    </location>
</feature>
<feature type="compositionally biased region" description="Polar residues" evidence="1">
    <location>
        <begin position="83"/>
        <end position="94"/>
    </location>
</feature>
<name>A0A8T5VWI4_9BRAD</name>
<geneLocation type="plasmid" evidence="2 3">
    <name>pBb1S5b</name>
</geneLocation>
<organism evidence="2 3">
    <name type="scientific">Bradyrhizobium barranii subsp. apii</name>
    <dbReference type="NCBI Taxonomy" id="2819348"/>
    <lineage>
        <taxon>Bacteria</taxon>
        <taxon>Pseudomonadati</taxon>
        <taxon>Pseudomonadota</taxon>
        <taxon>Alphaproteobacteria</taxon>
        <taxon>Hyphomicrobiales</taxon>
        <taxon>Nitrobacteraceae</taxon>
        <taxon>Bradyrhizobium</taxon>
        <taxon>Bradyrhizobium barranii</taxon>
    </lineage>
</organism>
<dbReference type="Proteomes" id="UP000551709">
    <property type="component" value="Plasmid pBb1S5b"/>
</dbReference>
<dbReference type="AlphaFoldDB" id="A0A8T5VWI4"/>
<feature type="region of interest" description="Disordered" evidence="1">
    <location>
        <begin position="62"/>
        <end position="94"/>
    </location>
</feature>
<dbReference type="EMBL" id="CP096257">
    <property type="protein sequence ID" value="UPT92355.1"/>
    <property type="molecule type" value="Genomic_DNA"/>
</dbReference>
<evidence type="ECO:0000256" key="1">
    <source>
        <dbReference type="SAM" id="MobiDB-lite"/>
    </source>
</evidence>
<evidence type="ECO:0000313" key="2">
    <source>
        <dbReference type="EMBL" id="UPT92355.1"/>
    </source>
</evidence>